<dbReference type="PROSITE" id="PS51032">
    <property type="entry name" value="AP2_ERF"/>
    <property type="match status" value="1"/>
</dbReference>
<name>A0A445HEX2_GLYSO</name>
<dbReference type="Pfam" id="PF00847">
    <property type="entry name" value="AP2"/>
    <property type="match status" value="1"/>
</dbReference>
<dbReference type="InterPro" id="IPR056924">
    <property type="entry name" value="SH3_Tf2-1"/>
</dbReference>
<dbReference type="SMART" id="SM00380">
    <property type="entry name" value="AP2"/>
    <property type="match status" value="1"/>
</dbReference>
<dbReference type="AlphaFoldDB" id="A0A445HEX2"/>
<accession>A0A445HEX2</accession>
<dbReference type="InterPro" id="IPR044808">
    <property type="entry name" value="ERF_plant"/>
</dbReference>
<dbReference type="PRINTS" id="PR00367">
    <property type="entry name" value="ETHRSPELEMNT"/>
</dbReference>
<keyword evidence="3" id="KW-0238">DNA-binding</keyword>
<dbReference type="PANTHER" id="PTHR31190:SF193">
    <property type="entry name" value="AP2 DOMAIN CLASS TRANSCRIPTION FACTOR"/>
    <property type="match status" value="1"/>
</dbReference>
<dbReference type="GO" id="GO:0005634">
    <property type="term" value="C:nucleus"/>
    <property type="evidence" value="ECO:0007669"/>
    <property type="project" value="UniProtKB-SubCell"/>
</dbReference>
<dbReference type="GO" id="GO:0003700">
    <property type="term" value="F:DNA-binding transcription factor activity"/>
    <property type="evidence" value="ECO:0007669"/>
    <property type="project" value="InterPro"/>
</dbReference>
<dbReference type="GO" id="GO:0009873">
    <property type="term" value="P:ethylene-activated signaling pathway"/>
    <property type="evidence" value="ECO:0007669"/>
    <property type="project" value="InterPro"/>
</dbReference>
<dbReference type="Pfam" id="PF24626">
    <property type="entry name" value="SH3_Tf2-1"/>
    <property type="match status" value="1"/>
</dbReference>
<keyword evidence="5" id="KW-0539">Nucleus</keyword>
<dbReference type="PANTHER" id="PTHR31190">
    <property type="entry name" value="DNA-BINDING DOMAIN"/>
    <property type="match status" value="1"/>
</dbReference>
<evidence type="ECO:0000259" key="8">
    <source>
        <dbReference type="PROSITE" id="PS51032"/>
    </source>
</evidence>
<proteinExistence type="inferred from homology"/>
<evidence type="ECO:0000256" key="7">
    <source>
        <dbReference type="SAM" id="MobiDB-lite"/>
    </source>
</evidence>
<evidence type="ECO:0000256" key="2">
    <source>
        <dbReference type="ARBA" id="ARBA00023015"/>
    </source>
</evidence>
<dbReference type="SUPFAM" id="SSF54171">
    <property type="entry name" value="DNA-binding domain"/>
    <property type="match status" value="1"/>
</dbReference>
<dbReference type="GO" id="GO:0003677">
    <property type="term" value="F:DNA binding"/>
    <property type="evidence" value="ECO:0007669"/>
    <property type="project" value="UniProtKB-KW"/>
</dbReference>
<evidence type="ECO:0000313" key="10">
    <source>
        <dbReference type="Proteomes" id="UP000289340"/>
    </source>
</evidence>
<comment type="caution">
    <text evidence="9">The sequence shown here is derived from an EMBL/GenBank/DDBJ whole genome shotgun (WGS) entry which is preliminary data.</text>
</comment>
<evidence type="ECO:0000256" key="1">
    <source>
        <dbReference type="ARBA" id="ARBA00004123"/>
    </source>
</evidence>
<evidence type="ECO:0000313" key="9">
    <source>
        <dbReference type="EMBL" id="RZB72160.1"/>
    </source>
</evidence>
<keyword evidence="2" id="KW-0805">Transcription regulation</keyword>
<reference evidence="9 10" key="1">
    <citation type="submission" date="2018-09" db="EMBL/GenBank/DDBJ databases">
        <title>A high-quality reference genome of wild soybean provides a powerful tool to mine soybean genomes.</title>
        <authorList>
            <person name="Xie M."/>
            <person name="Chung C.Y.L."/>
            <person name="Li M.-W."/>
            <person name="Wong F.-L."/>
            <person name="Chan T.-F."/>
            <person name="Lam H.-M."/>
        </authorList>
    </citation>
    <scope>NUCLEOTIDE SEQUENCE [LARGE SCALE GENOMIC DNA]</scope>
    <source>
        <strain evidence="10">cv. W05</strain>
        <tissue evidence="9">Hypocotyl of etiolated seedlings</tissue>
    </source>
</reference>
<keyword evidence="10" id="KW-1185">Reference proteome</keyword>
<dbReference type="CDD" id="cd00018">
    <property type="entry name" value="AP2"/>
    <property type="match status" value="1"/>
</dbReference>
<keyword evidence="4" id="KW-0804">Transcription</keyword>
<dbReference type="InterPro" id="IPR016177">
    <property type="entry name" value="DNA-bd_dom_sf"/>
</dbReference>
<sequence>MRRRPLEFETDDHVFVRVTPTTGVEKEIKSNKLTLKFLGPYQILRHVGPMAYEMVLLPFLANLHNIFHVSQLRKYIPDPTHVLEVDIVQMCEDLTYKTQLARTEDQRIKQLRGKTISLVKVIWSDNTGGMTWKLEDKMCEHEFLVSLSLEKYRLVMFLRSMSLMVDVYLVVDLGGTLAADVTCSMCFGSQLFRARKLEFTNLDKTEAEPFSWENFLFFNEENTTTTTLNSFTITDHSSQSRIKESSSSDYSNSSGSLVSTESQLEVSSNLTHASHQLETHASPQPPKEGNKDKRPFRGVRRRPWGKFAAEIRDSTRNGVRVWIGTFDTAEAAALAYDQAALSTRGSMAVLNFPEEVVRESLKDMQNNNKPSLEDGSSPVLALKRKHTMRRKSKATNKKTKRGHGMELENIVLSQNVLVLEDLGSEYLEQLLSLTSSDDDFLC</sequence>
<feature type="region of interest" description="Disordered" evidence="7">
    <location>
        <begin position="268"/>
        <end position="299"/>
    </location>
</feature>
<evidence type="ECO:0000256" key="3">
    <source>
        <dbReference type="ARBA" id="ARBA00023125"/>
    </source>
</evidence>
<dbReference type="EMBL" id="QZWG01000013">
    <property type="protein sequence ID" value="RZB72160.1"/>
    <property type="molecule type" value="Genomic_DNA"/>
</dbReference>
<protein>
    <submittedName>
        <fullName evidence="9">Ethylene-responsive transcription factor 1B</fullName>
    </submittedName>
</protein>
<evidence type="ECO:0000256" key="6">
    <source>
        <dbReference type="ARBA" id="ARBA00024343"/>
    </source>
</evidence>
<dbReference type="FunFam" id="3.30.730.10:FF:000001">
    <property type="entry name" value="Ethylene-responsive transcription factor 2"/>
    <property type="match status" value="1"/>
</dbReference>
<feature type="domain" description="AP2/ERF" evidence="8">
    <location>
        <begin position="295"/>
        <end position="353"/>
    </location>
</feature>
<dbReference type="InterPro" id="IPR036955">
    <property type="entry name" value="AP2/ERF_dom_sf"/>
</dbReference>
<dbReference type="InterPro" id="IPR001471">
    <property type="entry name" value="AP2/ERF_dom"/>
</dbReference>
<organism evidence="9 10">
    <name type="scientific">Glycine soja</name>
    <name type="common">Wild soybean</name>
    <dbReference type="NCBI Taxonomy" id="3848"/>
    <lineage>
        <taxon>Eukaryota</taxon>
        <taxon>Viridiplantae</taxon>
        <taxon>Streptophyta</taxon>
        <taxon>Embryophyta</taxon>
        <taxon>Tracheophyta</taxon>
        <taxon>Spermatophyta</taxon>
        <taxon>Magnoliopsida</taxon>
        <taxon>eudicotyledons</taxon>
        <taxon>Gunneridae</taxon>
        <taxon>Pentapetalae</taxon>
        <taxon>rosids</taxon>
        <taxon>fabids</taxon>
        <taxon>Fabales</taxon>
        <taxon>Fabaceae</taxon>
        <taxon>Papilionoideae</taxon>
        <taxon>50 kb inversion clade</taxon>
        <taxon>NPAAA clade</taxon>
        <taxon>indigoferoid/millettioid clade</taxon>
        <taxon>Phaseoleae</taxon>
        <taxon>Glycine</taxon>
        <taxon>Glycine subgen. Soja</taxon>
    </lineage>
</organism>
<feature type="compositionally biased region" description="Polar residues" evidence="7">
    <location>
        <begin position="268"/>
        <end position="282"/>
    </location>
</feature>
<evidence type="ECO:0000256" key="4">
    <source>
        <dbReference type="ARBA" id="ARBA00023163"/>
    </source>
</evidence>
<evidence type="ECO:0000256" key="5">
    <source>
        <dbReference type="ARBA" id="ARBA00023242"/>
    </source>
</evidence>
<gene>
    <name evidence="9" type="ORF">D0Y65_036481</name>
</gene>
<comment type="subcellular location">
    <subcellularLocation>
        <location evidence="1">Nucleus</location>
    </subcellularLocation>
</comment>
<dbReference type="Gene3D" id="3.30.730.10">
    <property type="entry name" value="AP2/ERF domain"/>
    <property type="match status" value="1"/>
</dbReference>
<comment type="similarity">
    <text evidence="6">Belongs to the AP2/ERF transcription factor family. ERF subfamily.</text>
</comment>
<dbReference type="Proteomes" id="UP000289340">
    <property type="component" value="Chromosome 13"/>
</dbReference>